<dbReference type="Gramene" id="BGIOSGA024727-TA">
    <property type="protein sequence ID" value="BGIOSGA024727-PA"/>
    <property type="gene ID" value="BGIOSGA024727"/>
</dbReference>
<feature type="compositionally biased region" description="Basic and acidic residues" evidence="1">
    <location>
        <begin position="440"/>
        <end position="460"/>
    </location>
</feature>
<reference evidence="2 3" key="1">
    <citation type="journal article" date="2005" name="PLoS Biol.">
        <title>The genomes of Oryza sativa: a history of duplications.</title>
        <authorList>
            <person name="Yu J."/>
            <person name="Wang J."/>
            <person name="Lin W."/>
            <person name="Li S."/>
            <person name="Li H."/>
            <person name="Zhou J."/>
            <person name="Ni P."/>
            <person name="Dong W."/>
            <person name="Hu S."/>
            <person name="Zeng C."/>
            <person name="Zhang J."/>
            <person name="Zhang Y."/>
            <person name="Li R."/>
            <person name="Xu Z."/>
            <person name="Li S."/>
            <person name="Li X."/>
            <person name="Zheng H."/>
            <person name="Cong L."/>
            <person name="Lin L."/>
            <person name="Yin J."/>
            <person name="Geng J."/>
            <person name="Li G."/>
            <person name="Shi J."/>
            <person name="Liu J."/>
            <person name="Lv H."/>
            <person name="Li J."/>
            <person name="Wang J."/>
            <person name="Deng Y."/>
            <person name="Ran L."/>
            <person name="Shi X."/>
            <person name="Wang X."/>
            <person name="Wu Q."/>
            <person name="Li C."/>
            <person name="Ren X."/>
            <person name="Wang J."/>
            <person name="Wang X."/>
            <person name="Li D."/>
            <person name="Liu D."/>
            <person name="Zhang X."/>
            <person name="Ji Z."/>
            <person name="Zhao W."/>
            <person name="Sun Y."/>
            <person name="Zhang Z."/>
            <person name="Bao J."/>
            <person name="Han Y."/>
            <person name="Dong L."/>
            <person name="Ji J."/>
            <person name="Chen P."/>
            <person name="Wu S."/>
            <person name="Liu J."/>
            <person name="Xiao Y."/>
            <person name="Bu D."/>
            <person name="Tan J."/>
            <person name="Yang L."/>
            <person name="Ye C."/>
            <person name="Zhang J."/>
            <person name="Xu J."/>
            <person name="Zhou Y."/>
            <person name="Yu Y."/>
            <person name="Zhang B."/>
            <person name="Zhuang S."/>
            <person name="Wei H."/>
            <person name="Liu B."/>
            <person name="Lei M."/>
            <person name="Yu H."/>
            <person name="Li Y."/>
            <person name="Xu H."/>
            <person name="Wei S."/>
            <person name="He X."/>
            <person name="Fang L."/>
            <person name="Zhang Z."/>
            <person name="Zhang Y."/>
            <person name="Huang X."/>
            <person name="Su Z."/>
            <person name="Tong W."/>
            <person name="Li J."/>
            <person name="Tong Z."/>
            <person name="Li S."/>
            <person name="Ye J."/>
            <person name="Wang L."/>
            <person name="Fang L."/>
            <person name="Lei T."/>
            <person name="Chen C."/>
            <person name="Chen H."/>
            <person name="Xu Z."/>
            <person name="Li H."/>
            <person name="Huang H."/>
            <person name="Zhang F."/>
            <person name="Xu H."/>
            <person name="Li N."/>
            <person name="Zhao C."/>
            <person name="Li S."/>
            <person name="Dong L."/>
            <person name="Huang Y."/>
            <person name="Li L."/>
            <person name="Xi Y."/>
            <person name="Qi Q."/>
            <person name="Li W."/>
            <person name="Zhang B."/>
            <person name="Hu W."/>
            <person name="Zhang Y."/>
            <person name="Tian X."/>
            <person name="Jiao Y."/>
            <person name="Liang X."/>
            <person name="Jin J."/>
            <person name="Gao L."/>
            <person name="Zheng W."/>
            <person name="Hao B."/>
            <person name="Liu S."/>
            <person name="Wang W."/>
            <person name="Yuan L."/>
            <person name="Cao M."/>
            <person name="McDermott J."/>
            <person name="Samudrala R."/>
            <person name="Wang J."/>
            <person name="Wong G.K."/>
            <person name="Yang H."/>
        </authorList>
    </citation>
    <scope>NUCLEOTIDE SEQUENCE [LARGE SCALE GENOMIC DNA]</scope>
    <source>
        <strain evidence="3">cv. 93-11</strain>
    </source>
</reference>
<evidence type="ECO:0000313" key="2">
    <source>
        <dbReference type="EMBL" id="EEC81605.1"/>
    </source>
</evidence>
<organism evidence="2 3">
    <name type="scientific">Oryza sativa subsp. indica</name>
    <name type="common">Rice</name>
    <dbReference type="NCBI Taxonomy" id="39946"/>
    <lineage>
        <taxon>Eukaryota</taxon>
        <taxon>Viridiplantae</taxon>
        <taxon>Streptophyta</taxon>
        <taxon>Embryophyta</taxon>
        <taxon>Tracheophyta</taxon>
        <taxon>Spermatophyta</taxon>
        <taxon>Magnoliopsida</taxon>
        <taxon>Liliopsida</taxon>
        <taxon>Poales</taxon>
        <taxon>Poaceae</taxon>
        <taxon>BOP clade</taxon>
        <taxon>Oryzoideae</taxon>
        <taxon>Oryzeae</taxon>
        <taxon>Oryzinae</taxon>
        <taxon>Oryza</taxon>
        <taxon>Oryza sativa</taxon>
    </lineage>
</organism>
<accession>B8B7P7</accession>
<dbReference type="OMA" id="RYGGHRC"/>
<feature type="compositionally biased region" description="Basic and acidic residues" evidence="1">
    <location>
        <begin position="512"/>
        <end position="522"/>
    </location>
</feature>
<feature type="compositionally biased region" description="Low complexity" evidence="1">
    <location>
        <begin position="496"/>
        <end position="507"/>
    </location>
</feature>
<feature type="region of interest" description="Disordered" evidence="1">
    <location>
        <begin position="370"/>
        <end position="426"/>
    </location>
</feature>
<name>B8B7P7_ORYSI</name>
<dbReference type="STRING" id="39946.B8B7P7"/>
<feature type="compositionally biased region" description="Polar residues" evidence="1">
    <location>
        <begin position="372"/>
        <end position="402"/>
    </location>
</feature>
<dbReference type="PANTHER" id="PTHR33165:SF91">
    <property type="entry name" value="OS07G0177000 PROTEIN"/>
    <property type="match status" value="1"/>
</dbReference>
<evidence type="ECO:0008006" key="4">
    <source>
        <dbReference type="Google" id="ProtNLM"/>
    </source>
</evidence>
<feature type="compositionally biased region" description="Low complexity" evidence="1">
    <location>
        <begin position="631"/>
        <end position="644"/>
    </location>
</feature>
<dbReference type="HOGENOM" id="CLU_394012_0_0_1"/>
<sequence>MAEQGGGVCWAYLPAELAELIAAGGGGGSSTDYVRFRAVCSPWRAAAPSPRGRGVLDPRLHPGARWMMFPEGFGRFPGHRALAGHARFLDLSASAAAALIRVPLPFLRDHCVLDSPDGLLLLQRDGDTAIRLLHPFTGDIAEFPPPRFPRPPAPPPGLRPHRRSDIRKICAAVDVADEGIVTVMLAVEKIGRVAFAAAGDDDWVISTWKENQLDNALSFQGGSLELDSELMLVGYNGSSLSRILVLRLADLAMGMIVPVANIGDHVLFIGARSLCVSPGWLPSIRGNSIVCFHAGENYLAQYHLGTGSWSPASDGQLMLSPPSRPCSLIHHIFTCCYRQFWNKGLIFCSESEPEWWAMRKYRYGGHRCRACKTSSSDSTSTANPAARPETTSHPGTQLQETNGAADDQRTGCRNNSARHPYRTTELPGIDWKQLSLRREEHLRRGERPPHRQRAPEEQLLKKGRTGSGGLEGREMEAPSPSPAKAAVGRQPGQDHAAAGARARSARAPLDNRTSRRQPESRRQPGSVVADETAPELLRPRAPASTKTVAGRAETRRHAAVVTPARSGEATGSGDALDGAAQSPTAAPPSPQGAPPPRRRRDLAVPPPRPRRPAAIVATPAPGRDGAEGDGPAAAIPARRPALPATSSSGGEAGRREEEGRRWLGFRPRAAARGRCEGRVLPPPIISF</sequence>
<proteinExistence type="predicted"/>
<feature type="compositionally biased region" description="Pro residues" evidence="1">
    <location>
        <begin position="585"/>
        <end position="595"/>
    </location>
</feature>
<evidence type="ECO:0000313" key="3">
    <source>
        <dbReference type="Proteomes" id="UP000007015"/>
    </source>
</evidence>
<feature type="compositionally biased region" description="Basic and acidic residues" evidence="1">
    <location>
        <begin position="652"/>
        <end position="661"/>
    </location>
</feature>
<gene>
    <name evidence="2" type="ORF">OsI_25097</name>
</gene>
<protein>
    <recommendedName>
        <fullName evidence="4">DUF295 domain-containing protein</fullName>
    </recommendedName>
</protein>
<keyword evidence="3" id="KW-1185">Reference proteome</keyword>
<dbReference type="AlphaFoldDB" id="B8B7P7"/>
<dbReference type="EMBL" id="CM000132">
    <property type="protein sequence ID" value="EEC81605.1"/>
    <property type="molecule type" value="Genomic_DNA"/>
</dbReference>
<evidence type="ECO:0000256" key="1">
    <source>
        <dbReference type="SAM" id="MobiDB-lite"/>
    </source>
</evidence>
<dbReference type="PANTHER" id="PTHR33165">
    <property type="entry name" value="F-BOX DOMAIN CONTAINING PROTEIN-LIKE-RELATED"/>
    <property type="match status" value="1"/>
</dbReference>
<feature type="compositionally biased region" description="Low complexity" evidence="1">
    <location>
        <begin position="612"/>
        <end position="621"/>
    </location>
</feature>
<dbReference type="Proteomes" id="UP000007015">
    <property type="component" value="Chromosome 7"/>
</dbReference>
<feature type="region of interest" description="Disordered" evidence="1">
    <location>
        <begin position="440"/>
        <end position="662"/>
    </location>
</feature>